<comment type="caution">
    <text evidence="2">The sequence shown here is derived from an EMBL/GenBank/DDBJ whole genome shotgun (WGS) entry which is preliminary data.</text>
</comment>
<dbReference type="AlphaFoldDB" id="X1G494"/>
<protein>
    <recommendedName>
        <fullName evidence="1">NAD(P)-binding domain-containing protein</fullName>
    </recommendedName>
</protein>
<accession>X1G494</accession>
<dbReference type="Pfam" id="PF16363">
    <property type="entry name" value="GDP_Man_Dehyd"/>
    <property type="match status" value="1"/>
</dbReference>
<evidence type="ECO:0000313" key="2">
    <source>
        <dbReference type="EMBL" id="GAH52042.1"/>
    </source>
</evidence>
<dbReference type="Gene3D" id="3.90.25.10">
    <property type="entry name" value="UDP-galactose 4-epimerase, domain 1"/>
    <property type="match status" value="1"/>
</dbReference>
<evidence type="ECO:0000259" key="1">
    <source>
        <dbReference type="Pfam" id="PF16363"/>
    </source>
</evidence>
<dbReference type="SUPFAM" id="SSF51735">
    <property type="entry name" value="NAD(P)-binding Rossmann-fold domains"/>
    <property type="match status" value="1"/>
</dbReference>
<reference evidence="2" key="1">
    <citation type="journal article" date="2014" name="Front. Microbiol.">
        <title>High frequency of phylogenetically diverse reductive dehalogenase-homologous genes in deep subseafloor sedimentary metagenomes.</title>
        <authorList>
            <person name="Kawai M."/>
            <person name="Futagami T."/>
            <person name="Toyoda A."/>
            <person name="Takaki Y."/>
            <person name="Nishi S."/>
            <person name="Hori S."/>
            <person name="Arai W."/>
            <person name="Tsubouchi T."/>
            <person name="Morono Y."/>
            <person name="Uchiyama I."/>
            <person name="Ito T."/>
            <person name="Fujiyama A."/>
            <person name="Inagaki F."/>
            <person name="Takami H."/>
        </authorList>
    </citation>
    <scope>NUCLEOTIDE SEQUENCE</scope>
    <source>
        <strain evidence="2">Expedition CK06-06</strain>
    </source>
</reference>
<dbReference type="InterPro" id="IPR016040">
    <property type="entry name" value="NAD(P)-bd_dom"/>
</dbReference>
<dbReference type="EMBL" id="BARU01016742">
    <property type="protein sequence ID" value="GAH52042.1"/>
    <property type="molecule type" value="Genomic_DNA"/>
</dbReference>
<organism evidence="2">
    <name type="scientific">marine sediment metagenome</name>
    <dbReference type="NCBI Taxonomy" id="412755"/>
    <lineage>
        <taxon>unclassified sequences</taxon>
        <taxon>metagenomes</taxon>
        <taxon>ecological metagenomes</taxon>
    </lineage>
</organism>
<feature type="non-terminal residue" evidence="2">
    <location>
        <position position="1"/>
    </location>
</feature>
<sequence length="99" mass="11391">KMFNVGTGNPISIKEIAEMLSKNINPQIKPFVSNQFRPGDIRHCFADISKISQALGYSPKISFEEGIKELMEWVKLHIYRIEDKSSNAINELKEKRLLK</sequence>
<name>X1G494_9ZZZZ</name>
<proteinExistence type="predicted"/>
<feature type="domain" description="NAD(P)-binding" evidence="1">
    <location>
        <begin position="26"/>
        <end position="69"/>
    </location>
</feature>
<gene>
    <name evidence="2" type="ORF">S03H2_27815</name>
</gene>
<dbReference type="InterPro" id="IPR036291">
    <property type="entry name" value="NAD(P)-bd_dom_sf"/>
</dbReference>